<dbReference type="PANTHER" id="PTHR23272">
    <property type="entry name" value="BED FINGER-RELATED"/>
    <property type="match status" value="1"/>
</dbReference>
<comment type="caution">
    <text evidence="3">The sequence shown here is derived from an EMBL/GenBank/DDBJ whole genome shotgun (WGS) entry which is preliminary data.</text>
</comment>
<keyword evidence="4" id="KW-1185">Reference proteome</keyword>
<evidence type="ECO:0000313" key="4">
    <source>
        <dbReference type="Proteomes" id="UP001237642"/>
    </source>
</evidence>
<gene>
    <name evidence="3" type="ORF">POM88_050515</name>
</gene>
<evidence type="ECO:0000313" key="3">
    <source>
        <dbReference type="EMBL" id="KAK1357259.1"/>
    </source>
</evidence>
<sequence>MDNQATPLKDATEQAIPSTKAAKRPQTTSKDATEEAIPSTKATKRPQTTEEATEQEVNNPESNNNRKSWVWNHFKLQEDDNSYVDYFFGGDEEDVSTNTRKRKRKDRVVGPPGMDDWENARYFLEFLKVFYKVTVKISGSKYLTSNLFFNELVKMHVNIGKMCSSRDPKCCNMAKCMKEKYDKYWENIDNVNFLLYVVVLLDPRKKMQYVEFSFAQIYVDDREKQILMKEKVKNTLDALYKDYVRLQENVSNYIKTKKCTSTTSCTMPMTIDEDEEDADLEMDFQRHLEAEETKENKSEIDIYLEALICAQDWLRSKPTDIENLLGIVEDIRQKLEEVELDEMSKAPKYLFQVFIEE</sequence>
<feature type="region of interest" description="Disordered" evidence="1">
    <location>
        <begin position="1"/>
        <end position="66"/>
    </location>
</feature>
<evidence type="ECO:0000256" key="1">
    <source>
        <dbReference type="SAM" id="MobiDB-lite"/>
    </source>
</evidence>
<dbReference type="EMBL" id="JAUIZM010000011">
    <property type="protein sequence ID" value="KAK1357259.1"/>
    <property type="molecule type" value="Genomic_DNA"/>
</dbReference>
<dbReference type="Pfam" id="PF14372">
    <property type="entry name" value="hAT-like_RNase-H"/>
    <property type="match status" value="1"/>
</dbReference>
<reference evidence="3" key="2">
    <citation type="submission" date="2023-05" db="EMBL/GenBank/DDBJ databases">
        <authorList>
            <person name="Schelkunov M.I."/>
        </authorList>
    </citation>
    <scope>NUCLEOTIDE SEQUENCE</scope>
    <source>
        <strain evidence="3">Hsosn_3</strain>
        <tissue evidence="3">Leaf</tissue>
    </source>
</reference>
<proteinExistence type="predicted"/>
<dbReference type="GO" id="GO:0003677">
    <property type="term" value="F:DNA binding"/>
    <property type="evidence" value="ECO:0007669"/>
    <property type="project" value="InterPro"/>
</dbReference>
<dbReference type="InterPro" id="IPR025525">
    <property type="entry name" value="hAT-like_transposase_RNase-H"/>
</dbReference>
<dbReference type="AlphaFoldDB" id="A0AAD8M2G1"/>
<dbReference type="InterPro" id="IPR012337">
    <property type="entry name" value="RNaseH-like_sf"/>
</dbReference>
<accession>A0AAD8M2G1</accession>
<organism evidence="3 4">
    <name type="scientific">Heracleum sosnowskyi</name>
    <dbReference type="NCBI Taxonomy" id="360622"/>
    <lineage>
        <taxon>Eukaryota</taxon>
        <taxon>Viridiplantae</taxon>
        <taxon>Streptophyta</taxon>
        <taxon>Embryophyta</taxon>
        <taxon>Tracheophyta</taxon>
        <taxon>Spermatophyta</taxon>
        <taxon>Magnoliopsida</taxon>
        <taxon>eudicotyledons</taxon>
        <taxon>Gunneridae</taxon>
        <taxon>Pentapetalae</taxon>
        <taxon>asterids</taxon>
        <taxon>campanulids</taxon>
        <taxon>Apiales</taxon>
        <taxon>Apiaceae</taxon>
        <taxon>Apioideae</taxon>
        <taxon>apioid superclade</taxon>
        <taxon>Tordylieae</taxon>
        <taxon>Tordyliinae</taxon>
        <taxon>Heracleum</taxon>
    </lineage>
</organism>
<protein>
    <recommendedName>
        <fullName evidence="2">hAT-like transposase RNase-H fold domain-containing protein</fullName>
    </recommendedName>
</protein>
<dbReference type="SUPFAM" id="SSF53098">
    <property type="entry name" value="Ribonuclease H-like"/>
    <property type="match status" value="1"/>
</dbReference>
<feature type="domain" description="hAT-like transposase RNase-H fold" evidence="2">
    <location>
        <begin position="138"/>
        <end position="243"/>
    </location>
</feature>
<dbReference type="Proteomes" id="UP001237642">
    <property type="component" value="Unassembled WGS sequence"/>
</dbReference>
<dbReference type="PANTHER" id="PTHR23272:SF184">
    <property type="entry name" value="OS03G0311250 PROTEIN"/>
    <property type="match status" value="1"/>
</dbReference>
<evidence type="ECO:0000259" key="2">
    <source>
        <dbReference type="Pfam" id="PF14372"/>
    </source>
</evidence>
<feature type="compositionally biased region" description="Polar residues" evidence="1">
    <location>
        <begin position="45"/>
        <end position="66"/>
    </location>
</feature>
<reference evidence="3" key="1">
    <citation type="submission" date="2023-02" db="EMBL/GenBank/DDBJ databases">
        <title>Genome of toxic invasive species Heracleum sosnowskyi carries increased number of genes despite the absence of recent whole-genome duplications.</title>
        <authorList>
            <person name="Schelkunov M."/>
            <person name="Shtratnikova V."/>
            <person name="Makarenko M."/>
            <person name="Klepikova A."/>
            <person name="Omelchenko D."/>
            <person name="Novikova G."/>
            <person name="Obukhova E."/>
            <person name="Bogdanov V."/>
            <person name="Penin A."/>
            <person name="Logacheva M."/>
        </authorList>
    </citation>
    <scope>NUCLEOTIDE SEQUENCE</scope>
    <source>
        <strain evidence="3">Hsosn_3</strain>
        <tissue evidence="3">Leaf</tissue>
    </source>
</reference>
<name>A0AAD8M2G1_9APIA</name>